<dbReference type="CDD" id="cd06956">
    <property type="entry name" value="NR_DBD_RXR"/>
    <property type="match status" value="1"/>
</dbReference>
<dbReference type="CDD" id="cd12534">
    <property type="entry name" value="RRM_SARFH"/>
    <property type="match status" value="1"/>
</dbReference>
<dbReference type="Pfam" id="PF00104">
    <property type="entry name" value="Hormone_recep"/>
    <property type="match status" value="1"/>
</dbReference>
<evidence type="ECO:0000256" key="6">
    <source>
        <dbReference type="ARBA" id="ARBA00022884"/>
    </source>
</evidence>
<evidence type="ECO:0000256" key="4">
    <source>
        <dbReference type="ARBA" id="ARBA00022771"/>
    </source>
</evidence>
<dbReference type="PRINTS" id="PR00047">
    <property type="entry name" value="STROIDFINGER"/>
</dbReference>
<comment type="similarity">
    <text evidence="2">Belongs to the nuclear hormone receptor family. NR2 subfamily.</text>
</comment>
<keyword evidence="6 13" id="KW-0694">RNA-binding</keyword>
<keyword evidence="4 14" id="KW-0863">Zinc-finger</keyword>
<dbReference type="AlphaFoldDB" id="A0A8D8DYA6"/>
<dbReference type="Pfam" id="PF00105">
    <property type="entry name" value="zf-C4"/>
    <property type="match status" value="1"/>
</dbReference>
<dbReference type="PROSITE" id="PS51030">
    <property type="entry name" value="NUCLEAR_REC_DBD_2"/>
    <property type="match status" value="1"/>
</dbReference>
<organism evidence="19">
    <name type="scientific">Culex pipiens</name>
    <name type="common">House mosquito</name>
    <dbReference type="NCBI Taxonomy" id="7175"/>
    <lineage>
        <taxon>Eukaryota</taxon>
        <taxon>Metazoa</taxon>
        <taxon>Ecdysozoa</taxon>
        <taxon>Arthropoda</taxon>
        <taxon>Hexapoda</taxon>
        <taxon>Insecta</taxon>
        <taxon>Pterygota</taxon>
        <taxon>Neoptera</taxon>
        <taxon>Endopterygota</taxon>
        <taxon>Diptera</taxon>
        <taxon>Nematocera</taxon>
        <taxon>Culicoidea</taxon>
        <taxon>Culicidae</taxon>
        <taxon>Culicinae</taxon>
        <taxon>Culicini</taxon>
        <taxon>Culex</taxon>
        <taxon>Culex</taxon>
    </lineage>
</organism>
<evidence type="ECO:0000256" key="14">
    <source>
        <dbReference type="RuleBase" id="RU004334"/>
    </source>
</evidence>
<evidence type="ECO:0000256" key="1">
    <source>
        <dbReference type="ARBA" id="ARBA00004123"/>
    </source>
</evidence>
<proteinExistence type="inferred from homology"/>
<evidence type="ECO:0000256" key="3">
    <source>
        <dbReference type="ARBA" id="ARBA00022723"/>
    </source>
</evidence>
<protein>
    <recommendedName>
        <fullName evidence="12">Nuclear receptor subfamily 2 group B member 4</fullName>
    </recommendedName>
</protein>
<feature type="compositionally biased region" description="Gly residues" evidence="15">
    <location>
        <begin position="101"/>
        <end position="130"/>
    </location>
</feature>
<dbReference type="GO" id="GO:0003723">
    <property type="term" value="F:RNA binding"/>
    <property type="evidence" value="ECO:0007669"/>
    <property type="project" value="UniProtKB-UniRule"/>
</dbReference>
<dbReference type="InterPro" id="IPR001628">
    <property type="entry name" value="Znf_hrmn_rcpt"/>
</dbReference>
<evidence type="ECO:0000259" key="17">
    <source>
        <dbReference type="PROSITE" id="PS51030"/>
    </source>
</evidence>
<dbReference type="InterPro" id="IPR035500">
    <property type="entry name" value="NHR-like_dom_sf"/>
</dbReference>
<dbReference type="SMART" id="SM00360">
    <property type="entry name" value="RRM"/>
    <property type="match status" value="1"/>
</dbReference>
<dbReference type="SUPFAM" id="SSF48508">
    <property type="entry name" value="Nuclear receptor ligand-binding domain"/>
    <property type="match status" value="1"/>
</dbReference>
<accession>A0A8D8DYA6</accession>
<evidence type="ECO:0000256" key="5">
    <source>
        <dbReference type="ARBA" id="ARBA00022833"/>
    </source>
</evidence>
<evidence type="ECO:0000256" key="13">
    <source>
        <dbReference type="PROSITE-ProRule" id="PRU00176"/>
    </source>
</evidence>
<feature type="region of interest" description="Disordered" evidence="15">
    <location>
        <begin position="97"/>
        <end position="173"/>
    </location>
</feature>
<keyword evidence="9 14" id="KW-0804">Transcription</keyword>
<dbReference type="EMBL" id="HBUE01283134">
    <property type="protein sequence ID" value="CAG6570075.1"/>
    <property type="molecule type" value="Transcribed_RNA"/>
</dbReference>
<dbReference type="PROSITE" id="PS51843">
    <property type="entry name" value="NR_LBD"/>
    <property type="match status" value="1"/>
</dbReference>
<dbReference type="SMART" id="SM00399">
    <property type="entry name" value="ZnF_C4"/>
    <property type="match status" value="1"/>
</dbReference>
<evidence type="ECO:0000256" key="12">
    <source>
        <dbReference type="ARBA" id="ARBA00078913"/>
    </source>
</evidence>
<dbReference type="InterPro" id="IPR000536">
    <property type="entry name" value="Nucl_hrmn_rcpt_lig-bd"/>
</dbReference>
<keyword evidence="11 14" id="KW-0539">Nucleus</keyword>
<dbReference type="GO" id="GO:0043565">
    <property type="term" value="F:sequence-specific DNA binding"/>
    <property type="evidence" value="ECO:0007669"/>
    <property type="project" value="InterPro"/>
</dbReference>
<keyword evidence="7 14" id="KW-0805">Transcription regulation</keyword>
<dbReference type="InterPro" id="IPR001723">
    <property type="entry name" value="Nuclear_hrmn_rcpt"/>
</dbReference>
<dbReference type="SMART" id="SM00430">
    <property type="entry name" value="HOLI"/>
    <property type="match status" value="1"/>
</dbReference>
<dbReference type="FunFam" id="3.30.70.330:FF:000574">
    <property type="entry name" value="HIV Tat-specific factor 1"/>
    <property type="match status" value="1"/>
</dbReference>
<feature type="compositionally biased region" description="Gly residues" evidence="15">
    <location>
        <begin position="143"/>
        <end position="161"/>
    </location>
</feature>
<keyword evidence="5 14" id="KW-0862">Zinc</keyword>
<dbReference type="PRINTS" id="PR00545">
    <property type="entry name" value="RETINOIDXR"/>
</dbReference>
<evidence type="ECO:0000259" key="18">
    <source>
        <dbReference type="PROSITE" id="PS51843"/>
    </source>
</evidence>
<dbReference type="InterPro" id="IPR000003">
    <property type="entry name" value="Retinoid-X_rcpt/HNF4"/>
</dbReference>
<dbReference type="FunFam" id="1.10.565.10:FF:000047">
    <property type="entry name" value="Ultraspiracle, isoform B"/>
    <property type="match status" value="1"/>
</dbReference>
<dbReference type="Pfam" id="PF00076">
    <property type="entry name" value="RRM_1"/>
    <property type="match status" value="1"/>
</dbReference>
<evidence type="ECO:0000256" key="10">
    <source>
        <dbReference type="ARBA" id="ARBA00023170"/>
    </source>
</evidence>
<feature type="domain" description="NR LBD" evidence="18">
    <location>
        <begin position="275"/>
        <end position="527"/>
    </location>
</feature>
<dbReference type="CDD" id="cd06943">
    <property type="entry name" value="NR_LBD_RXR_like"/>
    <property type="match status" value="1"/>
</dbReference>
<keyword evidence="8 14" id="KW-0238">DNA-binding</keyword>
<dbReference type="PANTHER" id="PTHR24083">
    <property type="entry name" value="NUCLEAR HORMONE RECEPTOR"/>
    <property type="match status" value="1"/>
</dbReference>
<evidence type="ECO:0000256" key="15">
    <source>
        <dbReference type="SAM" id="MobiDB-lite"/>
    </source>
</evidence>
<dbReference type="InterPro" id="IPR050274">
    <property type="entry name" value="Nuclear_hormone_rcpt_NR2"/>
</dbReference>
<evidence type="ECO:0000256" key="8">
    <source>
        <dbReference type="ARBA" id="ARBA00023125"/>
    </source>
</evidence>
<feature type="domain" description="RRM" evidence="16">
    <location>
        <begin position="6"/>
        <end position="92"/>
    </location>
</feature>
<dbReference type="GO" id="GO:0005634">
    <property type="term" value="C:nucleus"/>
    <property type="evidence" value="ECO:0007669"/>
    <property type="project" value="UniProtKB-SubCell"/>
</dbReference>
<dbReference type="EMBL" id="HBUE01177597">
    <property type="protein sequence ID" value="CAG6518542.1"/>
    <property type="molecule type" value="Transcribed_RNA"/>
</dbReference>
<dbReference type="PRINTS" id="PR00398">
    <property type="entry name" value="STRDHORMONER"/>
</dbReference>
<dbReference type="GO" id="GO:0008270">
    <property type="term" value="F:zinc ion binding"/>
    <property type="evidence" value="ECO:0007669"/>
    <property type="project" value="UniProtKB-KW"/>
</dbReference>
<dbReference type="SUPFAM" id="SSF57716">
    <property type="entry name" value="Glucocorticoid receptor-like (DNA-binding domain)"/>
    <property type="match status" value="1"/>
</dbReference>
<dbReference type="InterPro" id="IPR012677">
    <property type="entry name" value="Nucleotide-bd_a/b_plait_sf"/>
</dbReference>
<evidence type="ECO:0000256" key="7">
    <source>
        <dbReference type="ARBA" id="ARBA00023015"/>
    </source>
</evidence>
<name>A0A8D8DYA6_CULPI</name>
<feature type="domain" description="Nuclear receptor" evidence="17">
    <location>
        <begin position="179"/>
        <end position="254"/>
    </location>
</feature>
<dbReference type="Gene3D" id="3.30.50.10">
    <property type="entry name" value="Erythroid Transcription Factor GATA-1, subunit A"/>
    <property type="match status" value="1"/>
</dbReference>
<evidence type="ECO:0000256" key="9">
    <source>
        <dbReference type="ARBA" id="ARBA00023163"/>
    </source>
</evidence>
<keyword evidence="3 14" id="KW-0479">Metal-binding</keyword>
<dbReference type="InterPro" id="IPR000504">
    <property type="entry name" value="RRM_dom"/>
</dbReference>
<dbReference type="InterPro" id="IPR013088">
    <property type="entry name" value="Znf_NHR/GATA"/>
</dbReference>
<dbReference type="Gene3D" id="1.10.565.10">
    <property type="entry name" value="Retinoid X Receptor"/>
    <property type="match status" value="1"/>
</dbReference>
<reference evidence="19" key="1">
    <citation type="submission" date="2021-05" db="EMBL/GenBank/DDBJ databases">
        <authorList>
            <person name="Alioto T."/>
            <person name="Alioto T."/>
            <person name="Gomez Garrido J."/>
        </authorList>
    </citation>
    <scope>NUCLEOTIDE SEQUENCE</scope>
</reference>
<dbReference type="FunFam" id="3.30.50.10:FF:000005">
    <property type="entry name" value="Retinoic acid receptor RXR-alpha"/>
    <property type="match status" value="1"/>
</dbReference>
<dbReference type="PROSITE" id="PS50102">
    <property type="entry name" value="RRM"/>
    <property type="match status" value="1"/>
</dbReference>
<evidence type="ECO:0000313" key="19">
    <source>
        <dbReference type="EMBL" id="CAG6518542.1"/>
    </source>
</evidence>
<keyword evidence="10 14" id="KW-0675">Receptor</keyword>
<dbReference type="SUPFAM" id="SSF54928">
    <property type="entry name" value="RNA-binding domain, RBD"/>
    <property type="match status" value="1"/>
</dbReference>
<dbReference type="GO" id="GO:0003707">
    <property type="term" value="F:nuclear steroid receptor activity"/>
    <property type="evidence" value="ECO:0007669"/>
    <property type="project" value="InterPro"/>
</dbReference>
<dbReference type="PROSITE" id="PS00031">
    <property type="entry name" value="NUCLEAR_REC_DBD_1"/>
    <property type="match status" value="1"/>
</dbReference>
<dbReference type="InterPro" id="IPR035979">
    <property type="entry name" value="RBD_domain_sf"/>
</dbReference>
<sequence>MVTQEDTIFVQGMNPETSETEIADYFGAIGIIKKDKRTMKPKIWIYKDKESGRPKGEATVTYEDANAAQSAIGWFDNKDFNGSMIKVSLAQRYNTWQNKGGQRGGFSRGGGGGGGGGFGSRGGGGGGDRGGFGDRDGGDRGSGRGGQQGGRFGGGGGGGGSTTPTNQQYPPNHPLSGSKHLCSICGDRASGKHYGVYSCEGCKGFFKRTVRKDLSYACREDKNCTIDKRQRNRCQYCRYQKCLACGMKREAVQEERQRSSKFSIKSEEINSTSSVRDVTIERIHEAEQLSEQKSGDNAIPYLRVGSNSMIPPEYKGAVSHLCQMVNKQIFQLIDFARRMPNFTNLHRDDQVMLLRCGWNEMLIAAVAWRSMEYIETERSPDGSRVTIRQPQLMCLGPNFTLHRNSAQQAGVDTLFDRILCELGIKMKRLDVTRAELGVLKAIILFNPDIRGLKCQKEIDHMREKIYGCLDEYCKQQHPSEDGRFAQLLLRLPALRSISLKCLDHLNFIRLLSDKHLDNFIIEMLDTPM</sequence>
<evidence type="ECO:0000256" key="11">
    <source>
        <dbReference type="ARBA" id="ARBA00023242"/>
    </source>
</evidence>
<evidence type="ECO:0000256" key="2">
    <source>
        <dbReference type="ARBA" id="ARBA00006421"/>
    </source>
</evidence>
<comment type="subcellular location">
    <subcellularLocation>
        <location evidence="1 14">Nucleus</location>
    </subcellularLocation>
</comment>
<dbReference type="Gene3D" id="3.30.70.330">
    <property type="match status" value="1"/>
</dbReference>
<feature type="compositionally biased region" description="Basic and acidic residues" evidence="15">
    <location>
        <begin position="131"/>
        <end position="142"/>
    </location>
</feature>
<evidence type="ECO:0000259" key="16">
    <source>
        <dbReference type="PROSITE" id="PS50102"/>
    </source>
</evidence>